<organism evidence="4 5">
    <name type="scientific">Trapa incisa</name>
    <dbReference type="NCBI Taxonomy" id="236973"/>
    <lineage>
        <taxon>Eukaryota</taxon>
        <taxon>Viridiplantae</taxon>
        <taxon>Streptophyta</taxon>
        <taxon>Embryophyta</taxon>
        <taxon>Tracheophyta</taxon>
        <taxon>Spermatophyta</taxon>
        <taxon>Magnoliopsida</taxon>
        <taxon>eudicotyledons</taxon>
        <taxon>Gunneridae</taxon>
        <taxon>Pentapetalae</taxon>
        <taxon>rosids</taxon>
        <taxon>malvids</taxon>
        <taxon>Myrtales</taxon>
        <taxon>Lythraceae</taxon>
        <taxon>Trapa</taxon>
    </lineage>
</organism>
<feature type="domain" description="Disease resistance R13L4/SHOC-2-like LRR" evidence="2">
    <location>
        <begin position="380"/>
        <end position="540"/>
    </location>
</feature>
<evidence type="ECO:0000313" key="4">
    <source>
        <dbReference type="EMBL" id="KAK4756250.1"/>
    </source>
</evidence>
<dbReference type="SUPFAM" id="SSF52047">
    <property type="entry name" value="RNI-like"/>
    <property type="match status" value="1"/>
</dbReference>
<dbReference type="Gene3D" id="3.80.10.10">
    <property type="entry name" value="Ribonuclease Inhibitor"/>
    <property type="match status" value="4"/>
</dbReference>
<protein>
    <submittedName>
        <fullName evidence="4">Uncharacterized protein</fullName>
    </submittedName>
</protein>
<dbReference type="PANTHER" id="PTHR47186:SF13">
    <property type="entry name" value="DISEASE RESISTANCE PROTEIN RGA3"/>
    <property type="match status" value="1"/>
</dbReference>
<proteinExistence type="predicted"/>
<dbReference type="AlphaFoldDB" id="A0AAN7K263"/>
<evidence type="ECO:0000313" key="5">
    <source>
        <dbReference type="Proteomes" id="UP001345219"/>
    </source>
</evidence>
<dbReference type="Proteomes" id="UP001345219">
    <property type="component" value="Chromosome 6"/>
</dbReference>
<evidence type="ECO:0000259" key="3">
    <source>
        <dbReference type="Pfam" id="PF25019"/>
    </source>
</evidence>
<dbReference type="EMBL" id="JAXIOK010000013">
    <property type="protein sequence ID" value="KAK4756250.1"/>
    <property type="molecule type" value="Genomic_DNA"/>
</dbReference>
<gene>
    <name evidence="4" type="ORF">SAY87_006377</name>
</gene>
<dbReference type="SUPFAM" id="SSF52058">
    <property type="entry name" value="L domain-like"/>
    <property type="match status" value="1"/>
</dbReference>
<sequence>MPKGIGKLTKLEMLSDFIVGEKGKDDAAGLDELSTLEGLRNDLSLSHLERLGKGTNGSFPIKSLKLRSLQLDWDGELRRKEEAILDRLQPHSDLKGLIIRGYMGCTFSSWVFQLHELVVLEIWYCKYCKQLPPIHQLPYLKSLKLISLSELEYIEEGQRSSAFFPSLQEIVMSDLPNFKGWVNLQGNNSQGKEIPDEDDDLLLPVFPTVTREADIWKSYISECQRFSYVREDGHLSLMNVEEYIHKWLRNNSTFQEVPLNNEVKATPSLRFLSSVPITELKSLEIGGFKGTTWRAIIQCLPVLERLKICNCLDIDLSSVLVIERVARMATIPWWFRHLSGLKILRIHNCDGLECLWRDRELDLNVELDGSNNNMDISDTLRELTIQGSKLEFLPWWIGHLKNIEKLSIYNWENLKALPECLCHLTSLQELQLGGCKALESMSRKVIIHLISTLREWSIFGCEKLDLNGELDEKDDAASTSQLRMVPNIRHLRIDKNKVEFFPWWIEHLKNLERLSIFQCDNLKALPEWLCKLTSLTWLNVSGCPSQIGKRCKRNGEDGPKISHIDLVWVDVSAN</sequence>
<comment type="caution">
    <text evidence="4">The sequence shown here is derived from an EMBL/GenBank/DDBJ whole genome shotgun (WGS) entry which is preliminary data.</text>
</comment>
<reference evidence="4 5" key="1">
    <citation type="journal article" date="2023" name="Hortic Res">
        <title>Pangenome of water caltrop reveals structural variations and asymmetric subgenome divergence after allopolyploidization.</title>
        <authorList>
            <person name="Zhang X."/>
            <person name="Chen Y."/>
            <person name="Wang L."/>
            <person name="Yuan Y."/>
            <person name="Fang M."/>
            <person name="Shi L."/>
            <person name="Lu R."/>
            <person name="Comes H.P."/>
            <person name="Ma Y."/>
            <person name="Chen Y."/>
            <person name="Huang G."/>
            <person name="Zhou Y."/>
            <person name="Zheng Z."/>
            <person name="Qiu Y."/>
        </authorList>
    </citation>
    <scope>NUCLEOTIDE SEQUENCE [LARGE SCALE GENOMIC DNA]</scope>
    <source>
        <tissue evidence="4">Roots</tissue>
    </source>
</reference>
<feature type="domain" description="R13L1/DRL21-like LRR repeat region" evidence="3">
    <location>
        <begin position="30"/>
        <end position="146"/>
    </location>
</feature>
<dbReference type="Pfam" id="PF23598">
    <property type="entry name" value="LRR_14"/>
    <property type="match status" value="1"/>
</dbReference>
<dbReference type="InterPro" id="IPR032675">
    <property type="entry name" value="LRR_dom_sf"/>
</dbReference>
<dbReference type="PANTHER" id="PTHR47186">
    <property type="entry name" value="LEUCINE-RICH REPEAT-CONTAINING PROTEIN 57"/>
    <property type="match status" value="1"/>
</dbReference>
<dbReference type="InterPro" id="IPR055414">
    <property type="entry name" value="LRR_R13L4/SHOC2-like"/>
</dbReference>
<keyword evidence="5" id="KW-1185">Reference proteome</keyword>
<name>A0AAN7K263_9MYRT</name>
<accession>A0AAN7K263</accession>
<dbReference type="InterPro" id="IPR056789">
    <property type="entry name" value="LRR_R13L1-DRL21"/>
</dbReference>
<evidence type="ECO:0000259" key="2">
    <source>
        <dbReference type="Pfam" id="PF23598"/>
    </source>
</evidence>
<evidence type="ECO:0000256" key="1">
    <source>
        <dbReference type="ARBA" id="ARBA00022737"/>
    </source>
</evidence>
<dbReference type="Pfam" id="PF25019">
    <property type="entry name" value="LRR_R13L1-DRL21"/>
    <property type="match status" value="1"/>
</dbReference>
<keyword evidence="1" id="KW-0677">Repeat</keyword>